<feature type="domain" description="Pseudouridine synthase I TruA alpha/beta" evidence="8">
    <location>
        <begin position="7"/>
        <end position="103"/>
    </location>
</feature>
<dbReference type="PIRSF" id="PIRSF001430">
    <property type="entry name" value="tRNA_psdUrid_synth"/>
    <property type="match status" value="1"/>
</dbReference>
<reference evidence="9 10" key="1">
    <citation type="submission" date="2019-07" db="EMBL/GenBank/DDBJ databases">
        <title>The pathways for chlorine oxyanion respiration interact through the shared metabolite chlorate.</title>
        <authorList>
            <person name="Barnum T.P."/>
            <person name="Cheng Y."/>
            <person name="Hill K.A."/>
            <person name="Lucas L.N."/>
            <person name="Carlson H.K."/>
            <person name="Coates J.D."/>
        </authorList>
    </citation>
    <scope>NUCLEOTIDE SEQUENCE [LARGE SCALE GENOMIC DNA]</scope>
    <source>
        <strain evidence="9">BK-3</strain>
    </source>
</reference>
<name>A0A558CU61_9GAMM</name>
<evidence type="ECO:0000256" key="2">
    <source>
        <dbReference type="ARBA" id="ARBA00022694"/>
    </source>
</evidence>
<evidence type="ECO:0000256" key="5">
    <source>
        <dbReference type="PIRSR" id="PIRSR001430-1"/>
    </source>
</evidence>
<evidence type="ECO:0000256" key="1">
    <source>
        <dbReference type="ARBA" id="ARBA00009375"/>
    </source>
</evidence>
<gene>
    <name evidence="4 9" type="primary">truA</name>
    <name evidence="9" type="ORF">FHK82_13920</name>
</gene>
<feature type="active site" description="Nucleophile" evidence="4 5">
    <location>
        <position position="52"/>
    </location>
</feature>
<dbReference type="SUPFAM" id="SSF55120">
    <property type="entry name" value="Pseudouridine synthase"/>
    <property type="match status" value="1"/>
</dbReference>
<accession>A0A558CU61</accession>
<evidence type="ECO:0000313" key="9">
    <source>
        <dbReference type="EMBL" id="TVT52311.1"/>
    </source>
</evidence>
<dbReference type="Pfam" id="PF01416">
    <property type="entry name" value="PseudoU_synth_1"/>
    <property type="match status" value="2"/>
</dbReference>
<dbReference type="InterPro" id="IPR020097">
    <property type="entry name" value="PsdUridine_synth_TruA_a/b_dom"/>
</dbReference>
<proteinExistence type="inferred from homology"/>
<dbReference type="NCBIfam" id="TIGR00071">
    <property type="entry name" value="hisT_truA"/>
    <property type="match status" value="1"/>
</dbReference>
<dbReference type="GO" id="GO:0003723">
    <property type="term" value="F:RNA binding"/>
    <property type="evidence" value="ECO:0007669"/>
    <property type="project" value="InterPro"/>
</dbReference>
<comment type="caution">
    <text evidence="4">Lacks conserved residue(s) required for the propagation of feature annotation.</text>
</comment>
<dbReference type="CDD" id="cd02570">
    <property type="entry name" value="PseudoU_synth_EcTruA"/>
    <property type="match status" value="1"/>
</dbReference>
<comment type="subunit">
    <text evidence="4">Homodimer.</text>
</comment>
<feature type="binding site" evidence="4 6">
    <location>
        <position position="110"/>
    </location>
    <ligand>
        <name>substrate</name>
    </ligand>
</feature>
<dbReference type="Gene3D" id="3.30.70.580">
    <property type="entry name" value="Pseudouridine synthase I, catalytic domain, N-terminal subdomain"/>
    <property type="match status" value="1"/>
</dbReference>
<evidence type="ECO:0000256" key="4">
    <source>
        <dbReference type="HAMAP-Rule" id="MF_00171"/>
    </source>
</evidence>
<evidence type="ECO:0000256" key="7">
    <source>
        <dbReference type="RuleBase" id="RU003792"/>
    </source>
</evidence>
<organism evidence="9 10">
    <name type="scientific">Sedimenticola thiotaurini</name>
    <dbReference type="NCBI Taxonomy" id="1543721"/>
    <lineage>
        <taxon>Bacteria</taxon>
        <taxon>Pseudomonadati</taxon>
        <taxon>Pseudomonadota</taxon>
        <taxon>Gammaproteobacteria</taxon>
        <taxon>Chromatiales</taxon>
        <taxon>Sedimenticolaceae</taxon>
        <taxon>Sedimenticola</taxon>
    </lineage>
</organism>
<dbReference type="EC" id="5.4.99.12" evidence="4"/>
<dbReference type="AlphaFoldDB" id="A0A558CU61"/>
<dbReference type="STRING" id="1543721.AAY24_06100"/>
<evidence type="ECO:0000256" key="3">
    <source>
        <dbReference type="ARBA" id="ARBA00023235"/>
    </source>
</evidence>
<dbReference type="PANTHER" id="PTHR11142:SF0">
    <property type="entry name" value="TRNA PSEUDOURIDINE SYNTHASE-LIKE 1"/>
    <property type="match status" value="1"/>
</dbReference>
<sequence>MRLAMGVEYDGSAYHGWQLQKSGVRSVQQEIEQALSTVAAHPVRVFCAGRTDTGVHGEGQVIHFDTPAIRSMRGWVLGTNVNLPDDVNINWVQEVSDEFHARFSATSRSYRYVILNRPTRSAIWRDRAVWIHHALDETLMQRAADHLVGTHDFSSYRAIGCQAKSPVRTISRLTVSRNEDRVIIEVSANAFLHHMVRNIAGVLITIGRGEEPVDWSMEVLNHRDRTLGGVTAPPQGLYLVHVGYPDTFELPAGSKA</sequence>
<dbReference type="FunFam" id="3.30.70.580:FF:000001">
    <property type="entry name" value="tRNA pseudouridine synthase A"/>
    <property type="match status" value="1"/>
</dbReference>
<dbReference type="GO" id="GO:0160147">
    <property type="term" value="F:tRNA pseudouridine(38-40) synthase activity"/>
    <property type="evidence" value="ECO:0007669"/>
    <property type="project" value="UniProtKB-EC"/>
</dbReference>
<evidence type="ECO:0000313" key="10">
    <source>
        <dbReference type="Proteomes" id="UP000317355"/>
    </source>
</evidence>
<keyword evidence="3 4" id="KW-0413">Isomerase</keyword>
<dbReference type="Gene3D" id="3.30.70.660">
    <property type="entry name" value="Pseudouridine synthase I, catalytic domain, C-terminal subdomain"/>
    <property type="match status" value="1"/>
</dbReference>
<evidence type="ECO:0000259" key="8">
    <source>
        <dbReference type="Pfam" id="PF01416"/>
    </source>
</evidence>
<comment type="similarity">
    <text evidence="1 4 7">Belongs to the tRNA pseudouridine synthase TruA family.</text>
</comment>
<dbReference type="HAMAP" id="MF_00171">
    <property type="entry name" value="TruA"/>
    <property type="match status" value="1"/>
</dbReference>
<dbReference type="InterPro" id="IPR001406">
    <property type="entry name" value="PsdUridine_synth_TruA"/>
</dbReference>
<evidence type="ECO:0000256" key="6">
    <source>
        <dbReference type="PIRSR" id="PIRSR001430-2"/>
    </source>
</evidence>
<dbReference type="PANTHER" id="PTHR11142">
    <property type="entry name" value="PSEUDOURIDYLATE SYNTHASE"/>
    <property type="match status" value="1"/>
</dbReference>
<comment type="catalytic activity">
    <reaction evidence="4 7">
        <text>uridine(38/39/40) in tRNA = pseudouridine(38/39/40) in tRNA</text>
        <dbReference type="Rhea" id="RHEA:22376"/>
        <dbReference type="Rhea" id="RHEA-COMP:10085"/>
        <dbReference type="Rhea" id="RHEA-COMP:10087"/>
        <dbReference type="ChEBI" id="CHEBI:65314"/>
        <dbReference type="ChEBI" id="CHEBI:65315"/>
        <dbReference type="EC" id="5.4.99.12"/>
    </reaction>
</comment>
<comment type="function">
    <text evidence="4">Formation of pseudouridine at positions 38, 39 and 40 in the anticodon stem and loop of transfer RNAs.</text>
</comment>
<dbReference type="GO" id="GO:0031119">
    <property type="term" value="P:tRNA pseudouridine synthesis"/>
    <property type="evidence" value="ECO:0007669"/>
    <property type="project" value="UniProtKB-UniRule"/>
</dbReference>
<protein>
    <recommendedName>
        <fullName evidence="4">tRNA pseudouridine synthase A</fullName>
        <ecNumber evidence="4">5.4.99.12</ecNumber>
    </recommendedName>
    <alternativeName>
        <fullName evidence="4">tRNA pseudouridine(38-40) synthase</fullName>
    </alternativeName>
    <alternativeName>
        <fullName evidence="4">tRNA pseudouridylate synthase I</fullName>
    </alternativeName>
    <alternativeName>
        <fullName evidence="4">tRNA-uridine isomerase I</fullName>
    </alternativeName>
</protein>
<comment type="caution">
    <text evidence="9">The sequence shown here is derived from an EMBL/GenBank/DDBJ whole genome shotgun (WGS) entry which is preliminary data.</text>
</comment>
<keyword evidence="2 4" id="KW-0819">tRNA processing</keyword>
<feature type="domain" description="Pseudouridine synthase I TruA alpha/beta" evidence="8">
    <location>
        <begin position="143"/>
        <end position="245"/>
    </location>
</feature>
<dbReference type="InterPro" id="IPR020095">
    <property type="entry name" value="PsdUridine_synth_TruA_C"/>
</dbReference>
<dbReference type="InterPro" id="IPR020103">
    <property type="entry name" value="PsdUridine_synth_cat_dom_sf"/>
</dbReference>
<dbReference type="InterPro" id="IPR020094">
    <property type="entry name" value="TruA/RsuA/RluB/E/F_N"/>
</dbReference>
<dbReference type="Proteomes" id="UP000317355">
    <property type="component" value="Unassembled WGS sequence"/>
</dbReference>
<dbReference type="EMBL" id="VMRY01000071">
    <property type="protein sequence ID" value="TVT52311.1"/>
    <property type="molecule type" value="Genomic_DNA"/>
</dbReference>